<evidence type="ECO:0000313" key="10">
    <source>
        <dbReference type="EMBL" id="SFH46536.1"/>
    </source>
</evidence>
<dbReference type="RefSeq" id="WP_068560468.1">
    <property type="nucleotide sequence ID" value="NZ_CP089787.1"/>
</dbReference>
<reference evidence="10 12" key="2">
    <citation type="submission" date="2016-10" db="EMBL/GenBank/DDBJ databases">
        <authorList>
            <person name="Varghese N."/>
            <person name="Submissions S."/>
        </authorList>
    </citation>
    <scope>NUCLEOTIDE SEQUENCE [LARGE SCALE GENOMIC DNA]</scope>
    <source>
        <strain evidence="10 12">DSM 2094</strain>
    </source>
</reference>
<keyword evidence="2 5" id="KW-0812">Transmembrane</keyword>
<dbReference type="Pfam" id="PF01957">
    <property type="entry name" value="NfeD"/>
    <property type="match status" value="1"/>
</dbReference>
<dbReference type="GO" id="GO:0005886">
    <property type="term" value="C:plasma membrane"/>
    <property type="evidence" value="ECO:0007669"/>
    <property type="project" value="TreeGrafter"/>
</dbReference>
<evidence type="ECO:0000256" key="4">
    <source>
        <dbReference type="ARBA" id="ARBA00023136"/>
    </source>
</evidence>
<reference evidence="8 11" key="1">
    <citation type="submission" date="2016-02" db="EMBL/GenBank/DDBJ databases">
        <authorList>
            <person name="Strepis N."/>
        </authorList>
    </citation>
    <scope>NUCLEOTIDE SEQUENCE [LARGE SCALE GENOMIC DNA]</scope>
    <source>
        <strain evidence="8">Trichococcus flocculiformis</strain>
    </source>
</reference>
<comment type="subcellular location">
    <subcellularLocation>
        <location evidence="1">Membrane</location>
        <topology evidence="1">Multi-pass membrane protein</topology>
    </subcellularLocation>
</comment>
<organism evidence="9 13">
    <name type="scientific">Trichococcus flocculiformis</name>
    <dbReference type="NCBI Taxonomy" id="82803"/>
    <lineage>
        <taxon>Bacteria</taxon>
        <taxon>Bacillati</taxon>
        <taxon>Bacillota</taxon>
        <taxon>Bacilli</taxon>
        <taxon>Lactobacillales</taxon>
        <taxon>Carnobacteriaceae</taxon>
        <taxon>Trichococcus</taxon>
    </lineage>
</organism>
<dbReference type="Proteomes" id="UP000589373">
    <property type="component" value="Unassembled WGS sequence"/>
</dbReference>
<dbReference type="AlphaFoldDB" id="A0A143YE37"/>
<keyword evidence="11" id="KW-1185">Reference proteome</keyword>
<protein>
    <submittedName>
        <fullName evidence="10">Membrane-bound serine protease (ClpP class)</fullName>
    </submittedName>
</protein>
<keyword evidence="3 5" id="KW-1133">Transmembrane helix</keyword>
<evidence type="ECO:0000256" key="5">
    <source>
        <dbReference type="SAM" id="Phobius"/>
    </source>
</evidence>
<feature type="transmembrane region" description="Helical" evidence="5">
    <location>
        <begin position="90"/>
        <end position="109"/>
    </location>
</feature>
<dbReference type="InterPro" id="IPR056739">
    <property type="entry name" value="NfeD_membrane"/>
</dbReference>
<sequence length="200" mass="22004">MLFLVIGFLCLVFMLFTSKYYLFGAAAILSFLLYFLYFGSGNWLTLLLFLFGIMLLVVELFIPDFGLVGVAGFLMVVAGLFLNNERILESVLDVSLAIIISGVATSVLLKKGYKFLPDRSKLILDTSLNRERGYSSSKDYSEFLGMIGTATTTLRPAGKVAIGGVVLDVVSDGKIIFEGKQIRVIQVEGVKITVKELDEE</sequence>
<dbReference type="PANTHER" id="PTHR33507:SF3">
    <property type="entry name" value="INNER MEMBRANE PROTEIN YBBJ"/>
    <property type="match status" value="1"/>
</dbReference>
<feature type="transmembrane region" description="Helical" evidence="5">
    <location>
        <begin position="65"/>
        <end position="84"/>
    </location>
</feature>
<name>A0A143YE37_9LACT</name>
<evidence type="ECO:0000313" key="11">
    <source>
        <dbReference type="Proteomes" id="UP000195947"/>
    </source>
</evidence>
<dbReference type="InterPro" id="IPR052165">
    <property type="entry name" value="Membrane_assoc_protease"/>
</dbReference>
<dbReference type="STRING" id="82803.SAMN04488048_104172"/>
<dbReference type="EMBL" id="JAAZCD010000054">
    <property type="protein sequence ID" value="NLD31126.1"/>
    <property type="molecule type" value="Genomic_DNA"/>
</dbReference>
<dbReference type="InterPro" id="IPR002810">
    <property type="entry name" value="NfeD-like_C"/>
</dbReference>
<accession>A0A143YE37</accession>
<dbReference type="Pfam" id="PF24961">
    <property type="entry name" value="NfeD_membrane"/>
    <property type="match status" value="1"/>
</dbReference>
<dbReference type="EMBL" id="FJMZ01000005">
    <property type="protein sequence ID" value="CZQ86823.1"/>
    <property type="molecule type" value="Genomic_DNA"/>
</dbReference>
<dbReference type="Proteomes" id="UP000195947">
    <property type="component" value="Unassembled WGS sequence"/>
</dbReference>
<dbReference type="InterPro" id="IPR012340">
    <property type="entry name" value="NA-bd_OB-fold"/>
</dbReference>
<evidence type="ECO:0000313" key="9">
    <source>
        <dbReference type="EMBL" id="NLD31126.1"/>
    </source>
</evidence>
<evidence type="ECO:0000313" key="8">
    <source>
        <dbReference type="EMBL" id="CZQ86823.1"/>
    </source>
</evidence>
<dbReference type="Gene3D" id="2.40.50.140">
    <property type="entry name" value="Nucleic acid-binding proteins"/>
    <property type="match status" value="1"/>
</dbReference>
<evidence type="ECO:0000259" key="6">
    <source>
        <dbReference type="Pfam" id="PF01957"/>
    </source>
</evidence>
<evidence type="ECO:0000256" key="2">
    <source>
        <dbReference type="ARBA" id="ARBA00022692"/>
    </source>
</evidence>
<evidence type="ECO:0000259" key="7">
    <source>
        <dbReference type="Pfam" id="PF24961"/>
    </source>
</evidence>
<dbReference type="GO" id="GO:0006508">
    <property type="term" value="P:proteolysis"/>
    <property type="evidence" value="ECO:0007669"/>
    <property type="project" value="UniProtKB-KW"/>
</dbReference>
<comment type="caution">
    <text evidence="9">The sequence shown here is derived from an EMBL/GenBank/DDBJ whole genome shotgun (WGS) entry which is preliminary data.</text>
</comment>
<feature type="transmembrane region" description="Helical" evidence="5">
    <location>
        <begin position="34"/>
        <end position="58"/>
    </location>
</feature>
<dbReference type="OrthoDB" id="9806253at2"/>
<evidence type="ECO:0000313" key="13">
    <source>
        <dbReference type="Proteomes" id="UP000589373"/>
    </source>
</evidence>
<dbReference type="GO" id="GO:0008233">
    <property type="term" value="F:peptidase activity"/>
    <property type="evidence" value="ECO:0007669"/>
    <property type="project" value="UniProtKB-KW"/>
</dbReference>
<dbReference type="Proteomes" id="UP000199686">
    <property type="component" value="Unassembled WGS sequence"/>
</dbReference>
<dbReference type="PANTHER" id="PTHR33507">
    <property type="entry name" value="INNER MEMBRANE PROTEIN YBBJ"/>
    <property type="match status" value="1"/>
</dbReference>
<gene>
    <name evidence="9" type="ORF">GX662_02550</name>
    <name evidence="10" type="ORF">SAMN04488507_100193</name>
    <name evidence="8" type="ORF">TFLO_807</name>
</gene>
<evidence type="ECO:0000256" key="3">
    <source>
        <dbReference type="ARBA" id="ARBA00022989"/>
    </source>
</evidence>
<reference evidence="9 13" key="3">
    <citation type="journal article" date="2020" name="Biotechnol. Biofuels">
        <title>New insights from the biogas microbiome by comprehensive genome-resolved metagenomics of nearly 1600 species originating from multiple anaerobic digesters.</title>
        <authorList>
            <person name="Campanaro S."/>
            <person name="Treu L."/>
            <person name="Rodriguez-R L.M."/>
            <person name="Kovalovszki A."/>
            <person name="Ziels R.M."/>
            <person name="Maus I."/>
            <person name="Zhu X."/>
            <person name="Kougias P.G."/>
            <person name="Basile A."/>
            <person name="Luo G."/>
            <person name="Schluter A."/>
            <person name="Konstantinidis K.T."/>
            <person name="Angelidaki I."/>
        </authorList>
    </citation>
    <scope>NUCLEOTIDE SEQUENCE [LARGE SCALE GENOMIC DNA]</scope>
    <source>
        <strain evidence="9">AS07pgkLD_105</strain>
    </source>
</reference>
<proteinExistence type="predicted"/>
<dbReference type="EMBL" id="FOQC01000001">
    <property type="protein sequence ID" value="SFH46536.1"/>
    <property type="molecule type" value="Genomic_DNA"/>
</dbReference>
<keyword evidence="10" id="KW-0645">Protease</keyword>
<feature type="domain" description="NfeD-like C-terminal" evidence="6">
    <location>
        <begin position="142"/>
        <end position="195"/>
    </location>
</feature>
<keyword evidence="10" id="KW-0378">Hydrolase</keyword>
<feature type="domain" description="NfeD integral membrane" evidence="7">
    <location>
        <begin position="2"/>
        <end position="108"/>
    </location>
</feature>
<keyword evidence="4 5" id="KW-0472">Membrane</keyword>
<dbReference type="SUPFAM" id="SSF141322">
    <property type="entry name" value="NfeD domain-like"/>
    <property type="match status" value="1"/>
</dbReference>
<evidence type="ECO:0000313" key="12">
    <source>
        <dbReference type="Proteomes" id="UP000199686"/>
    </source>
</evidence>
<evidence type="ECO:0000256" key="1">
    <source>
        <dbReference type="ARBA" id="ARBA00004141"/>
    </source>
</evidence>